<protein>
    <submittedName>
        <fullName evidence="1">452_t:CDS:1</fullName>
    </submittedName>
</protein>
<evidence type="ECO:0000313" key="1">
    <source>
        <dbReference type="EMBL" id="CAG8471471.1"/>
    </source>
</evidence>
<reference evidence="1" key="1">
    <citation type="submission" date="2021-06" db="EMBL/GenBank/DDBJ databases">
        <authorList>
            <person name="Kallberg Y."/>
            <person name="Tangrot J."/>
            <person name="Rosling A."/>
        </authorList>
    </citation>
    <scope>NUCLEOTIDE SEQUENCE</scope>
    <source>
        <strain evidence="1">AU212A</strain>
    </source>
</reference>
<name>A0ACA9KG67_9GLOM</name>
<comment type="caution">
    <text evidence="1">The sequence shown here is derived from an EMBL/GenBank/DDBJ whole genome shotgun (WGS) entry which is preliminary data.</text>
</comment>
<organism evidence="1 2">
    <name type="scientific">Scutellospora calospora</name>
    <dbReference type="NCBI Taxonomy" id="85575"/>
    <lineage>
        <taxon>Eukaryota</taxon>
        <taxon>Fungi</taxon>
        <taxon>Fungi incertae sedis</taxon>
        <taxon>Mucoromycota</taxon>
        <taxon>Glomeromycotina</taxon>
        <taxon>Glomeromycetes</taxon>
        <taxon>Diversisporales</taxon>
        <taxon>Gigasporaceae</taxon>
        <taxon>Scutellospora</taxon>
    </lineage>
</organism>
<sequence length="951" mass="106286">MPFSDIVSIEKRTTAFVIPNAILITTVKSKYLFASFIFRDGAYDLFEKLWKRSNSVYGHRHSSSDGSSDGTDGSRLCVNNISCDSNSYNSGTETEYTKDSENEKPKPSRNGRFMLPRLNLISRQSSRNFDQDDKTTVENNNTTVENTENTNTIQSSQKFFWKNKKDLSVNDVNNVSDYGNTSDSNSKSKFPTTLKVLPPKLSNLPKLSINQQSQPSNEIIQSKDTKCKCLQQNEHSSSIILDTKFTGNVEKIFTILFDSNFIPEFIRKLENNNDAEFGDWSTNDNGFMIRHSSYTKRLDYAIGLKSTKCYLKDEILYKDFNDYVTVITTTKTPDVPSGNSFCVKTRTCLMWAGVNKTRVIVTANVDFSKRTILKVPIEKGAIDGQCNYFKLLDKALRKHVLPKYTDFVEHHQPLKDDEHKISQQSRTHSLRSKRGSTHQRNTSRRLSQISLQFRKIQNEDENICLSQSNLISIFSKILEIITFLIGKLRIPSFETLLIWIILISLCINIWIWISMRDINYKIENIVVQRQNFDSEFYYKKIIVNNNNDMFIPSSSFIDVDDNLTKKKGTAFGAFGGSLKNFTATELGAFAASAAISSLKKKIPIDSVYFGNVLQTDNTAPYLARHVGLRAGLPVEVPALTINRLCGSGFQAVINAVQDIRSGDSNIVLTGGTENMSKSYYTLSADPRWGVRYGQDLKLEDSLAACLVDQFPTKTPMGVTAENLAKKFNITREQADEYAELSQKRWADADAAGRFSDEIIPIEIKTKKGPTLFSKDEHPRPQTTIQSLSKLQSVFIKDTGTVTAGNASGISDGAGAIIVASEDAVNKHGIEPLARIVSYSVSGVEPTIMGIGPVPAIQEALKRADLKLSDMGLVEVNEAFAPQYLSVEKELGLDRNITNVNGGGKYLISIQGLHYFCNDYINIFCDFYPVAIALGHPLAASGSRISVILERV</sequence>
<dbReference type="EMBL" id="CAJVPM010001684">
    <property type="protein sequence ID" value="CAG8471471.1"/>
    <property type="molecule type" value="Genomic_DNA"/>
</dbReference>
<dbReference type="Proteomes" id="UP000789860">
    <property type="component" value="Unassembled WGS sequence"/>
</dbReference>
<accession>A0ACA9KG67</accession>
<gene>
    <name evidence="1" type="ORF">SCALOS_LOCUS2044</name>
</gene>
<keyword evidence="2" id="KW-1185">Reference proteome</keyword>
<proteinExistence type="predicted"/>
<evidence type="ECO:0000313" key="2">
    <source>
        <dbReference type="Proteomes" id="UP000789860"/>
    </source>
</evidence>